<protein>
    <submittedName>
        <fullName evidence="1">Uncharacterized protein</fullName>
    </submittedName>
</protein>
<name>A0A0E9R6P3_ANGAN</name>
<reference evidence="1" key="2">
    <citation type="journal article" date="2015" name="Fish Shellfish Immunol.">
        <title>Early steps in the European eel (Anguilla anguilla)-Vibrio vulnificus interaction in the gills: Role of the RtxA13 toxin.</title>
        <authorList>
            <person name="Callol A."/>
            <person name="Pajuelo D."/>
            <person name="Ebbesson L."/>
            <person name="Teles M."/>
            <person name="MacKenzie S."/>
            <person name="Amaro C."/>
        </authorList>
    </citation>
    <scope>NUCLEOTIDE SEQUENCE</scope>
</reference>
<dbReference type="AlphaFoldDB" id="A0A0E9R6P3"/>
<organism evidence="1">
    <name type="scientific">Anguilla anguilla</name>
    <name type="common">European freshwater eel</name>
    <name type="synonym">Muraena anguilla</name>
    <dbReference type="NCBI Taxonomy" id="7936"/>
    <lineage>
        <taxon>Eukaryota</taxon>
        <taxon>Metazoa</taxon>
        <taxon>Chordata</taxon>
        <taxon>Craniata</taxon>
        <taxon>Vertebrata</taxon>
        <taxon>Euteleostomi</taxon>
        <taxon>Actinopterygii</taxon>
        <taxon>Neopterygii</taxon>
        <taxon>Teleostei</taxon>
        <taxon>Anguilliformes</taxon>
        <taxon>Anguillidae</taxon>
        <taxon>Anguilla</taxon>
    </lineage>
</organism>
<dbReference type="EMBL" id="GBXM01084559">
    <property type="protein sequence ID" value="JAH24018.1"/>
    <property type="molecule type" value="Transcribed_RNA"/>
</dbReference>
<reference evidence="1" key="1">
    <citation type="submission" date="2014-11" db="EMBL/GenBank/DDBJ databases">
        <authorList>
            <person name="Amaro Gonzalez C."/>
        </authorList>
    </citation>
    <scope>NUCLEOTIDE SEQUENCE</scope>
</reference>
<proteinExistence type="predicted"/>
<sequence length="19" mass="2257">MVVIKISAYKKQNKNKNIH</sequence>
<evidence type="ECO:0000313" key="1">
    <source>
        <dbReference type="EMBL" id="JAH24018.1"/>
    </source>
</evidence>
<accession>A0A0E9R6P3</accession>